<evidence type="ECO:0000256" key="4">
    <source>
        <dbReference type="ARBA" id="ARBA00054211"/>
    </source>
</evidence>
<feature type="domain" description="HTH APSES-type" evidence="8">
    <location>
        <begin position="5"/>
        <end position="111"/>
    </location>
</feature>
<keyword evidence="10" id="KW-1185">Reference proteome</keyword>
<feature type="compositionally biased region" description="Basic and acidic residues" evidence="7">
    <location>
        <begin position="139"/>
        <end position="149"/>
    </location>
</feature>
<dbReference type="PANTHER" id="PTHR43828:SF15">
    <property type="entry name" value="TRANSCRIPTION FACTOR MBP1"/>
    <property type="match status" value="1"/>
</dbReference>
<dbReference type="PROSITE" id="PS50088">
    <property type="entry name" value="ANK_REPEAT"/>
    <property type="match status" value="2"/>
</dbReference>
<dbReference type="EMBL" id="OX365899">
    <property type="protein sequence ID" value="CAI4057640.1"/>
    <property type="molecule type" value="Genomic_DNA"/>
</dbReference>
<dbReference type="SMART" id="SM01252">
    <property type="entry name" value="KilA-N"/>
    <property type="match status" value="1"/>
</dbReference>
<evidence type="ECO:0000256" key="5">
    <source>
        <dbReference type="ARBA" id="ARBA00073969"/>
    </source>
</evidence>
<dbReference type="SUPFAM" id="SSF48403">
    <property type="entry name" value="Ankyrin repeat"/>
    <property type="match status" value="1"/>
</dbReference>
<feature type="compositionally biased region" description="Basic residues" evidence="7">
    <location>
        <begin position="115"/>
        <end position="129"/>
    </location>
</feature>
<evidence type="ECO:0000256" key="1">
    <source>
        <dbReference type="ARBA" id="ARBA00022737"/>
    </source>
</evidence>
<evidence type="ECO:0000256" key="7">
    <source>
        <dbReference type="SAM" id="MobiDB-lite"/>
    </source>
</evidence>
<dbReference type="FunFam" id="1.25.40.20:FF:000367">
    <property type="entry name" value="Transcription factor"/>
    <property type="match status" value="1"/>
</dbReference>
<feature type="compositionally biased region" description="Polar residues" evidence="7">
    <location>
        <begin position="264"/>
        <end position="282"/>
    </location>
</feature>
<feature type="compositionally biased region" description="Polar residues" evidence="7">
    <location>
        <begin position="201"/>
        <end position="224"/>
    </location>
</feature>
<dbReference type="GO" id="GO:0033309">
    <property type="term" value="C:SBF transcription complex"/>
    <property type="evidence" value="ECO:0007669"/>
    <property type="project" value="TreeGrafter"/>
</dbReference>
<gene>
    <name evidence="9" type="primary">SKDI04G1860</name>
    <name evidence="9" type="ORF">SKDI_04G1860</name>
</gene>
<reference evidence="9" key="1">
    <citation type="submission" date="2022-10" db="EMBL/GenBank/DDBJ databases">
        <authorList>
            <person name="Byrne P K."/>
        </authorList>
    </citation>
    <scope>NUCLEOTIDE SEQUENCE</scope>
    <source>
        <strain evidence="9">IFO1802</strain>
    </source>
</reference>
<evidence type="ECO:0000259" key="8">
    <source>
        <dbReference type="PROSITE" id="PS51299"/>
    </source>
</evidence>
<dbReference type="GO" id="GO:0001228">
    <property type="term" value="F:DNA-binding transcription activator activity, RNA polymerase II-specific"/>
    <property type="evidence" value="ECO:0007669"/>
    <property type="project" value="UniProtKB-ARBA"/>
</dbReference>
<accession>A0AA35NQ81</accession>
<keyword evidence="1" id="KW-0677">Repeat</keyword>
<dbReference type="Pfam" id="PF04383">
    <property type="entry name" value="KilA-N"/>
    <property type="match status" value="1"/>
</dbReference>
<dbReference type="GO" id="GO:0030907">
    <property type="term" value="C:MBF transcription complex"/>
    <property type="evidence" value="ECO:0007669"/>
    <property type="project" value="UniProtKB-ARBA"/>
</dbReference>
<dbReference type="FunFam" id="3.10.260.10:FF:000004">
    <property type="entry name" value="Transcription factor MBP1"/>
    <property type="match status" value="1"/>
</dbReference>
<comment type="function">
    <text evidence="4">Binds to MCB elements (Mlu I cell cycle box) found in the promoter of most DNA synthesis genes. Transcriptional activation by MBF has an important role in the transition from G1 to S phase. It may have a dual role in that it behaves as an activator of transcription at the G1-S boundary and as a repressor during other stages of the cell cycle.</text>
</comment>
<dbReference type="Gene3D" id="3.10.260.10">
    <property type="entry name" value="Transcription regulator HTH, APSES-type DNA-binding domain"/>
    <property type="match status" value="1"/>
</dbReference>
<dbReference type="GeneID" id="80922921"/>
<feature type="region of interest" description="Disordered" evidence="7">
    <location>
        <begin position="104"/>
        <end position="317"/>
    </location>
</feature>
<sequence>MSNQIYSAKYSGVDVYEFIHSTGSIMKRKKDDWVNATHILKAANFAKAKRTRILEKEVLKETHEKVQGGFGKYQGTWVPLNIAKRLAEKFSVYDQLKPLFDFTQTDGSASPPPAPKHHHASKIDRKKALRSVSTSAIMETKKSSKKNEDNQFQNSKLLGNPMTVPKKRGRPVGSTRGGRRKLGVGLQRSQSDMGFPRPAIPNSSISTTQLPSIRSTMGPQSPTLSILEEERHDSRQLQQQQQQQQSNSAQFKEIDLEDGLSSDVEPSQQLQQGFNQGTGFAPQQQSSLIQTQQAESMATSVSSSPSLPTSPGDFAGSNPFEERFPGGGTSPIISMIPRYSVTSRPQTSDINDKVNKYLSKLVDYFISNEMKSNKSLPQALLHPPPHSAPYIDAPIDPELHTAFHWACSMGNLPIAEALYEAGTSIRSTNSQGQTPLMRSSFFHNSYTRRTFPRIFQLLHETVFDVDSQSQTVIHHIVKRKSTTPSAVYYLDVVLSKIKDFSPQYRIELLLNTQDKNGDTALHIASKNGDIVFFNTLVKTGALTTISNKEGLTANQIMNQQYEQMMMQNGANARSDSLNTDLNLHVNTHNSDVKNDVNSMVIMSPISPSDFMTYPSQIATNISRNIPNVVNSMKQMAGIYNDLHEQHDNELKTLQKTLISISKTKEQINLKTLEVLKDSSKNINGEVRSNDDLETLSHSQQQNVENLRGKLTRFRRIIKQKLEYRQTVLLRKLMEDESQADEDSTHVNEVNALEKLKLAQELTKLQFQRRKQLDSLVKKFEDNSKIHKYRRIIREGTEMNIEEVDDSLDVILQTLIANNNKNKGAEPTSTSSAANNNHA</sequence>
<dbReference type="Gene3D" id="1.25.40.20">
    <property type="entry name" value="Ankyrin repeat-containing domain"/>
    <property type="match status" value="1"/>
</dbReference>
<dbReference type="PROSITE" id="PS51299">
    <property type="entry name" value="HTH_APSES"/>
    <property type="match status" value="1"/>
</dbReference>
<proteinExistence type="predicted"/>
<dbReference type="InterPro" id="IPR018004">
    <property type="entry name" value="KilA/APSES_HTH"/>
</dbReference>
<dbReference type="PROSITE" id="PS50297">
    <property type="entry name" value="ANK_REP_REGION"/>
    <property type="match status" value="1"/>
</dbReference>
<protein>
    <recommendedName>
        <fullName evidence="5">Transcription factor MBP1</fullName>
    </recommendedName>
</protein>
<dbReference type="RefSeq" id="XP_056086621.1">
    <property type="nucleotide sequence ID" value="XM_056232332.1"/>
</dbReference>
<dbReference type="InterPro" id="IPR002110">
    <property type="entry name" value="Ankyrin_rpt"/>
</dbReference>
<dbReference type="Proteomes" id="UP001162087">
    <property type="component" value="Chromosome 4"/>
</dbReference>
<dbReference type="AlphaFoldDB" id="A0AA35NQ81"/>
<feature type="compositionally biased region" description="Low complexity" evidence="7">
    <location>
        <begin position="236"/>
        <end position="245"/>
    </location>
</feature>
<dbReference type="SMART" id="SM00248">
    <property type="entry name" value="ANK"/>
    <property type="match status" value="2"/>
</dbReference>
<evidence type="ECO:0000313" key="10">
    <source>
        <dbReference type="Proteomes" id="UP001162087"/>
    </source>
</evidence>
<dbReference type="InterPro" id="IPR051642">
    <property type="entry name" value="SWI6-like"/>
</dbReference>
<keyword evidence="3" id="KW-0238">DNA-binding</keyword>
<dbReference type="InterPro" id="IPR003163">
    <property type="entry name" value="Tscrpt_reg_HTH_APSES-type"/>
</dbReference>
<dbReference type="Pfam" id="PF13637">
    <property type="entry name" value="Ank_4"/>
    <property type="match status" value="1"/>
</dbReference>
<dbReference type="PANTHER" id="PTHR43828">
    <property type="entry name" value="ASPARAGINASE"/>
    <property type="match status" value="1"/>
</dbReference>
<feature type="repeat" description="ANK" evidence="6">
    <location>
        <begin position="398"/>
        <end position="430"/>
    </location>
</feature>
<dbReference type="InterPro" id="IPR036770">
    <property type="entry name" value="Ankyrin_rpt-contain_sf"/>
</dbReference>
<name>A0AA35NQ81_SACK1</name>
<feature type="compositionally biased region" description="Low complexity" evidence="7">
    <location>
        <begin position="283"/>
        <end position="311"/>
    </location>
</feature>
<evidence type="ECO:0000313" key="9">
    <source>
        <dbReference type="EMBL" id="CAI4057640.1"/>
    </source>
</evidence>
<dbReference type="InterPro" id="IPR036887">
    <property type="entry name" value="HTH_APSES_sf"/>
</dbReference>
<evidence type="ECO:0000256" key="2">
    <source>
        <dbReference type="ARBA" id="ARBA00023043"/>
    </source>
</evidence>
<dbReference type="Pfam" id="PF00023">
    <property type="entry name" value="Ank"/>
    <property type="match status" value="1"/>
</dbReference>
<feature type="region of interest" description="Disordered" evidence="7">
    <location>
        <begin position="819"/>
        <end position="838"/>
    </location>
</feature>
<dbReference type="SUPFAM" id="SSF54616">
    <property type="entry name" value="DNA-binding domain of Mlu1-box binding protein MBP1"/>
    <property type="match status" value="1"/>
</dbReference>
<keyword evidence="2 6" id="KW-0040">ANK repeat</keyword>
<evidence type="ECO:0000256" key="3">
    <source>
        <dbReference type="ARBA" id="ARBA00023125"/>
    </source>
</evidence>
<dbReference type="GO" id="GO:0003677">
    <property type="term" value="F:DNA binding"/>
    <property type="evidence" value="ECO:0007669"/>
    <property type="project" value="UniProtKB-KW"/>
</dbReference>
<organism evidence="9 10">
    <name type="scientific">Saccharomyces kudriavzevii (strain ATCC MYA-4449 / AS 2.2408 / CBS 8840 / NBRC 1802 / NCYC 2889)</name>
    <name type="common">Yeast</name>
    <dbReference type="NCBI Taxonomy" id="226230"/>
    <lineage>
        <taxon>Eukaryota</taxon>
        <taxon>Fungi</taxon>
        <taxon>Dikarya</taxon>
        <taxon>Ascomycota</taxon>
        <taxon>Saccharomycotina</taxon>
        <taxon>Saccharomycetes</taxon>
        <taxon>Saccharomycetales</taxon>
        <taxon>Saccharomycetaceae</taxon>
        <taxon>Saccharomyces</taxon>
    </lineage>
</organism>
<evidence type="ECO:0000256" key="6">
    <source>
        <dbReference type="PROSITE-ProRule" id="PRU00023"/>
    </source>
</evidence>
<feature type="repeat" description="ANK" evidence="6">
    <location>
        <begin position="516"/>
        <end position="548"/>
    </location>
</feature>